<dbReference type="GO" id="GO:0022857">
    <property type="term" value="F:transmembrane transporter activity"/>
    <property type="evidence" value="ECO:0007669"/>
    <property type="project" value="InterPro"/>
</dbReference>
<accession>A0A4U0UWG9</accession>
<dbReference type="OrthoDB" id="4161376at2759"/>
<keyword evidence="4 6" id="KW-1133">Transmembrane helix</keyword>
<dbReference type="AlphaFoldDB" id="A0A4U0UWG9"/>
<dbReference type="GO" id="GO:0005886">
    <property type="term" value="C:plasma membrane"/>
    <property type="evidence" value="ECO:0007669"/>
    <property type="project" value="TreeGrafter"/>
</dbReference>
<evidence type="ECO:0008006" key="9">
    <source>
        <dbReference type="Google" id="ProtNLM"/>
    </source>
</evidence>
<name>A0A4U0UWG9_9PEZI</name>
<sequence length="536" mass="57029">MEKMAISHAEHAAPGSPHHAEHTTDIELHHDLVAPEALGGRQSELPRNYYRSPAFIGTLVATCLAQISGYLGWVLPANTIDMLLATNTLNGIAAAGQLSFNVVIGELVPKQQRGTYNAIVLSTSIPFAVFGPPIARAFYENVPSLTFRMSYILGVSIVAINVIAIVLYFFFYHPPTYELLHVNGKSKWKQLKGFDWIGSILFTAGLTIFLIGLNWGGSVYPWSDAHVLGAFFAGIAGLVAFCFWEAYCGLDYPIMPMRLFRNFKSDAIVACASIGAMVYYSGTVIWPTMAGTLFTTSIAEVGWLSCAVGGGLLFGQILAGIGIRSLPKMKWQMTVAGVIMVAFVASLASSTADTRVRTVVFLLIGAAGAGYVENLTLSAITLVWEPEDIGLVAGMMGCIRTAAGALATSMYSSILASELKKYLPQFVGPAATAAGLPVASLPALLAGVGAGSFDAVPGINADVLAAIGSPIKQAYAMSFRTVFLCTLPFGAILLLAAIFYCPNMEDYLTDEVARKLQGVATEPKMEGKGDEESQNA</sequence>
<keyword evidence="3 6" id="KW-0812">Transmembrane</keyword>
<feature type="transmembrane region" description="Helical" evidence="6">
    <location>
        <begin position="151"/>
        <end position="172"/>
    </location>
</feature>
<feature type="transmembrane region" description="Helical" evidence="6">
    <location>
        <begin position="333"/>
        <end position="352"/>
    </location>
</feature>
<dbReference type="EMBL" id="NAJP01000035">
    <property type="protein sequence ID" value="TKA40002.1"/>
    <property type="molecule type" value="Genomic_DNA"/>
</dbReference>
<comment type="caution">
    <text evidence="7">The sequence shown here is derived from an EMBL/GenBank/DDBJ whole genome shotgun (WGS) entry which is preliminary data.</text>
</comment>
<feature type="transmembrane region" description="Helical" evidence="6">
    <location>
        <begin position="391"/>
        <end position="414"/>
    </location>
</feature>
<comment type="subcellular location">
    <subcellularLocation>
        <location evidence="1">Membrane</location>
        <topology evidence="1">Multi-pass membrane protein</topology>
    </subcellularLocation>
</comment>
<dbReference type="Gene3D" id="1.20.1250.20">
    <property type="entry name" value="MFS general substrate transporter like domains"/>
    <property type="match status" value="1"/>
</dbReference>
<feature type="transmembrane region" description="Helical" evidence="6">
    <location>
        <begin position="434"/>
        <end position="456"/>
    </location>
</feature>
<organism evidence="7 8">
    <name type="scientific">Friedmanniomyces endolithicus</name>
    <dbReference type="NCBI Taxonomy" id="329885"/>
    <lineage>
        <taxon>Eukaryota</taxon>
        <taxon>Fungi</taxon>
        <taxon>Dikarya</taxon>
        <taxon>Ascomycota</taxon>
        <taxon>Pezizomycotina</taxon>
        <taxon>Dothideomycetes</taxon>
        <taxon>Dothideomycetidae</taxon>
        <taxon>Mycosphaerellales</taxon>
        <taxon>Teratosphaeriaceae</taxon>
        <taxon>Friedmanniomyces</taxon>
    </lineage>
</organism>
<dbReference type="Proteomes" id="UP000310066">
    <property type="component" value="Unassembled WGS sequence"/>
</dbReference>
<evidence type="ECO:0000256" key="1">
    <source>
        <dbReference type="ARBA" id="ARBA00004141"/>
    </source>
</evidence>
<keyword evidence="2" id="KW-0813">Transport</keyword>
<protein>
    <recommendedName>
        <fullName evidence="9">Major facilitator superfamily (MFS) profile domain-containing protein</fullName>
    </recommendedName>
</protein>
<feature type="transmembrane region" description="Helical" evidence="6">
    <location>
        <begin position="54"/>
        <end position="76"/>
    </location>
</feature>
<feature type="transmembrane region" description="Helical" evidence="6">
    <location>
        <begin position="82"/>
        <end position="104"/>
    </location>
</feature>
<feature type="transmembrane region" description="Helical" evidence="6">
    <location>
        <begin position="477"/>
        <end position="500"/>
    </location>
</feature>
<reference evidence="7 8" key="1">
    <citation type="submission" date="2017-03" db="EMBL/GenBank/DDBJ databases">
        <title>Genomes of endolithic fungi from Antarctica.</title>
        <authorList>
            <person name="Coleine C."/>
            <person name="Masonjones S."/>
            <person name="Stajich J.E."/>
        </authorList>
    </citation>
    <scope>NUCLEOTIDE SEQUENCE [LARGE SCALE GENOMIC DNA]</scope>
    <source>
        <strain evidence="7 8">CCFEE 5311</strain>
    </source>
</reference>
<dbReference type="Pfam" id="PF06609">
    <property type="entry name" value="TRI12"/>
    <property type="match status" value="1"/>
</dbReference>
<evidence type="ECO:0000256" key="6">
    <source>
        <dbReference type="SAM" id="Phobius"/>
    </source>
</evidence>
<dbReference type="PANTHER" id="PTHR23501">
    <property type="entry name" value="MAJOR FACILITATOR SUPERFAMILY"/>
    <property type="match status" value="1"/>
</dbReference>
<feature type="transmembrane region" description="Helical" evidence="6">
    <location>
        <begin position="227"/>
        <end position="247"/>
    </location>
</feature>
<evidence type="ECO:0000256" key="4">
    <source>
        <dbReference type="ARBA" id="ARBA00022989"/>
    </source>
</evidence>
<feature type="transmembrane region" description="Helical" evidence="6">
    <location>
        <begin position="301"/>
        <end position="321"/>
    </location>
</feature>
<feature type="transmembrane region" description="Helical" evidence="6">
    <location>
        <begin position="116"/>
        <end position="139"/>
    </location>
</feature>
<evidence type="ECO:0000313" key="8">
    <source>
        <dbReference type="Proteomes" id="UP000310066"/>
    </source>
</evidence>
<proteinExistence type="predicted"/>
<dbReference type="InterPro" id="IPR010573">
    <property type="entry name" value="MFS_Str1/Tri12-like"/>
</dbReference>
<evidence type="ECO:0000256" key="5">
    <source>
        <dbReference type="ARBA" id="ARBA00023136"/>
    </source>
</evidence>
<keyword evidence="5 6" id="KW-0472">Membrane</keyword>
<gene>
    <name evidence="7" type="ORF">B0A54_08790</name>
</gene>
<dbReference type="SUPFAM" id="SSF103473">
    <property type="entry name" value="MFS general substrate transporter"/>
    <property type="match status" value="2"/>
</dbReference>
<evidence type="ECO:0000256" key="2">
    <source>
        <dbReference type="ARBA" id="ARBA00022448"/>
    </source>
</evidence>
<dbReference type="InterPro" id="IPR036259">
    <property type="entry name" value="MFS_trans_sf"/>
</dbReference>
<feature type="transmembrane region" description="Helical" evidence="6">
    <location>
        <begin position="267"/>
        <end position="289"/>
    </location>
</feature>
<evidence type="ECO:0000256" key="3">
    <source>
        <dbReference type="ARBA" id="ARBA00022692"/>
    </source>
</evidence>
<evidence type="ECO:0000313" key="7">
    <source>
        <dbReference type="EMBL" id="TKA40002.1"/>
    </source>
</evidence>
<feature type="transmembrane region" description="Helical" evidence="6">
    <location>
        <begin position="193"/>
        <end position="215"/>
    </location>
</feature>
<feature type="transmembrane region" description="Helical" evidence="6">
    <location>
        <begin position="358"/>
        <end position="384"/>
    </location>
</feature>
<dbReference type="PANTHER" id="PTHR23501:SF109">
    <property type="entry name" value="MAJOR FACILITATOR SUPERFAMILY (MFS) PROFILE DOMAIN-CONTAINING PROTEIN-RELATED"/>
    <property type="match status" value="1"/>
</dbReference>